<proteinExistence type="predicted"/>
<dbReference type="PROSITE" id="PS51677">
    <property type="entry name" value="NODB"/>
    <property type="match status" value="1"/>
</dbReference>
<dbReference type="InterPro" id="IPR037950">
    <property type="entry name" value="PgdA-like"/>
</dbReference>
<dbReference type="CDD" id="cd10938">
    <property type="entry name" value="CE4_HpPgdA_like"/>
    <property type="match status" value="1"/>
</dbReference>
<gene>
    <name evidence="2" type="ORF">FB558_5454</name>
</gene>
<organism evidence="2 3">
    <name type="scientific">Pseudonocardia kunmingensis</name>
    <dbReference type="NCBI Taxonomy" id="630975"/>
    <lineage>
        <taxon>Bacteria</taxon>
        <taxon>Bacillati</taxon>
        <taxon>Actinomycetota</taxon>
        <taxon>Actinomycetes</taxon>
        <taxon>Pseudonocardiales</taxon>
        <taxon>Pseudonocardiaceae</taxon>
        <taxon>Pseudonocardia</taxon>
    </lineage>
</organism>
<keyword evidence="3" id="KW-1185">Reference proteome</keyword>
<dbReference type="EMBL" id="VFPA01000003">
    <property type="protein sequence ID" value="TQM09687.1"/>
    <property type="molecule type" value="Genomic_DNA"/>
</dbReference>
<dbReference type="SUPFAM" id="SSF88713">
    <property type="entry name" value="Glycoside hydrolase/deacetylase"/>
    <property type="match status" value="1"/>
</dbReference>
<accession>A0A543DK18</accession>
<dbReference type="RefSeq" id="WP_142058029.1">
    <property type="nucleotide sequence ID" value="NZ_VFPA01000003.1"/>
</dbReference>
<name>A0A543DK18_9PSEU</name>
<comment type="caution">
    <text evidence="2">The sequence shown here is derived from an EMBL/GenBank/DDBJ whole genome shotgun (WGS) entry which is preliminary data.</text>
</comment>
<dbReference type="GO" id="GO:0016810">
    <property type="term" value="F:hydrolase activity, acting on carbon-nitrogen (but not peptide) bonds"/>
    <property type="evidence" value="ECO:0007669"/>
    <property type="project" value="InterPro"/>
</dbReference>
<protein>
    <submittedName>
        <fullName evidence="2">Peptidoglycan/xylan/chitin deacetylase (PgdA/CDA1 family)</fullName>
    </submittedName>
</protein>
<dbReference type="Pfam" id="PF01522">
    <property type="entry name" value="Polysacc_deac_1"/>
    <property type="match status" value="1"/>
</dbReference>
<evidence type="ECO:0000259" key="1">
    <source>
        <dbReference type="PROSITE" id="PS51677"/>
    </source>
</evidence>
<dbReference type="OrthoDB" id="9784220at2"/>
<evidence type="ECO:0000313" key="2">
    <source>
        <dbReference type="EMBL" id="TQM09687.1"/>
    </source>
</evidence>
<dbReference type="PANTHER" id="PTHR47561:SF1">
    <property type="entry name" value="POLYSACCHARIDE DEACETYLASE FAMILY PROTEIN (AFU_ORTHOLOGUE AFUA_6G05030)"/>
    <property type="match status" value="1"/>
</dbReference>
<dbReference type="InterPro" id="IPR002509">
    <property type="entry name" value="NODB_dom"/>
</dbReference>
<dbReference type="AlphaFoldDB" id="A0A543DK18"/>
<reference evidence="2 3" key="1">
    <citation type="submission" date="2019-06" db="EMBL/GenBank/DDBJ databases">
        <title>Sequencing the genomes of 1000 actinobacteria strains.</title>
        <authorList>
            <person name="Klenk H.-P."/>
        </authorList>
    </citation>
    <scope>NUCLEOTIDE SEQUENCE [LARGE SCALE GENOMIC DNA]</scope>
    <source>
        <strain evidence="2 3">DSM 45301</strain>
    </source>
</reference>
<feature type="domain" description="NodB homology" evidence="1">
    <location>
        <begin position="3"/>
        <end position="261"/>
    </location>
</feature>
<dbReference type="GO" id="GO:0005975">
    <property type="term" value="P:carbohydrate metabolic process"/>
    <property type="evidence" value="ECO:0007669"/>
    <property type="project" value="InterPro"/>
</dbReference>
<dbReference type="InterPro" id="IPR011330">
    <property type="entry name" value="Glyco_hydro/deAcase_b/a-brl"/>
</dbReference>
<dbReference type="Proteomes" id="UP000315677">
    <property type="component" value="Unassembled WGS sequence"/>
</dbReference>
<dbReference type="PANTHER" id="PTHR47561">
    <property type="entry name" value="POLYSACCHARIDE DEACETYLASE FAMILY PROTEIN (AFU_ORTHOLOGUE AFUA_6G05030)"/>
    <property type="match status" value="1"/>
</dbReference>
<dbReference type="Gene3D" id="3.20.20.370">
    <property type="entry name" value="Glycoside hydrolase/deacetylase"/>
    <property type="match status" value="1"/>
</dbReference>
<evidence type="ECO:0000313" key="3">
    <source>
        <dbReference type="Proteomes" id="UP000315677"/>
    </source>
</evidence>
<sequence>MKPTVCLTFDFDAISLWLARGATTPGPVSRGEFGAFAIPRILELLRRHDIRSTFFIPAHTLQSYPAQCSAIAEAGHELALHGDRHDPVSTLDRAQELAANLRGVEQIRRLTGAAPRGHRTPSFDFTPNTVDILTEIGVDYDSSLMAADSTAYFVRSGDLDEPSGAYRFGRETSVVELPVSWTLDDYPHLEFYRAPGTVMPGLQSPRVMFESFLADVRYLTERVGDGFLVVTLHPQVIGRGGRMLELERFVEQVFALGARFDRCDDVAVRARGELGAGTR</sequence>